<protein>
    <submittedName>
        <fullName evidence="2">Uncharacterized protein</fullName>
    </submittedName>
</protein>
<feature type="compositionally biased region" description="Gly residues" evidence="1">
    <location>
        <begin position="34"/>
        <end position="49"/>
    </location>
</feature>
<feature type="region of interest" description="Disordered" evidence="1">
    <location>
        <begin position="23"/>
        <end position="94"/>
    </location>
</feature>
<dbReference type="AlphaFoldDB" id="A0A034W8M3"/>
<accession>A0A034W8M3</accession>
<sequence length="112" mass="11390">MRKPEGKFHGYVGGVLLQFHTHGFGTPASTIGGQQPGAGGHGIGAGAPHGGFDAPQQAVSQHGEHDGPQGPQGPQGPHDGPHGAQPPQARAHNAAVSLQRIRLLFTPIVILA</sequence>
<dbReference type="EMBL" id="GAKP01008310">
    <property type="protein sequence ID" value="JAC50642.1"/>
    <property type="molecule type" value="Transcribed_RNA"/>
</dbReference>
<proteinExistence type="predicted"/>
<feature type="compositionally biased region" description="Low complexity" evidence="1">
    <location>
        <begin position="75"/>
        <end position="88"/>
    </location>
</feature>
<evidence type="ECO:0000256" key="1">
    <source>
        <dbReference type="SAM" id="MobiDB-lite"/>
    </source>
</evidence>
<organism evidence="2">
    <name type="scientific">Bactrocera dorsalis</name>
    <name type="common">Oriental fruit fly</name>
    <name type="synonym">Dacus dorsalis</name>
    <dbReference type="NCBI Taxonomy" id="27457"/>
    <lineage>
        <taxon>Eukaryota</taxon>
        <taxon>Metazoa</taxon>
        <taxon>Ecdysozoa</taxon>
        <taxon>Arthropoda</taxon>
        <taxon>Hexapoda</taxon>
        <taxon>Insecta</taxon>
        <taxon>Pterygota</taxon>
        <taxon>Neoptera</taxon>
        <taxon>Endopterygota</taxon>
        <taxon>Diptera</taxon>
        <taxon>Brachycera</taxon>
        <taxon>Muscomorpha</taxon>
        <taxon>Tephritoidea</taxon>
        <taxon>Tephritidae</taxon>
        <taxon>Bactrocera</taxon>
        <taxon>Bactrocera</taxon>
    </lineage>
</organism>
<name>A0A034W8M3_BACDO</name>
<evidence type="ECO:0000313" key="2">
    <source>
        <dbReference type="EMBL" id="JAC50642.1"/>
    </source>
</evidence>
<reference evidence="2" key="1">
    <citation type="journal article" date="2014" name="BMC Genomics">
        <title>Characterizing the developmental transcriptome of the oriental fruit fly, Bactrocera dorsalis (Diptera: Tephritidae) through comparative genomic analysis with Drosophila melanogaster utilizing modENCODE datasets.</title>
        <authorList>
            <person name="Geib S.M."/>
            <person name="Calla B."/>
            <person name="Hall B."/>
            <person name="Hou S."/>
            <person name="Manoukis N.C."/>
        </authorList>
    </citation>
    <scope>NUCLEOTIDE SEQUENCE</scope>
    <source>
        <strain evidence="2">Punador</strain>
    </source>
</reference>